<gene>
    <name evidence="1" type="ORF">EGY25_06325</name>
</gene>
<name>A0A4Y9S0N6_9CAUL</name>
<evidence type="ECO:0008006" key="3">
    <source>
        <dbReference type="Google" id="ProtNLM"/>
    </source>
</evidence>
<dbReference type="RefSeq" id="WP_135194186.1">
    <property type="nucleotide sequence ID" value="NZ_SPVH01000004.1"/>
</dbReference>
<dbReference type="Gene3D" id="2.60.120.620">
    <property type="entry name" value="q2cbj1_9rhob like domain"/>
    <property type="match status" value="1"/>
</dbReference>
<keyword evidence="2" id="KW-1185">Reference proteome</keyword>
<dbReference type="GO" id="GO:0016706">
    <property type="term" value="F:2-oxoglutarate-dependent dioxygenase activity"/>
    <property type="evidence" value="ECO:0007669"/>
    <property type="project" value="UniProtKB-ARBA"/>
</dbReference>
<organism evidence="1 2">
    <name type="scientific">Brevundimonas intermedia</name>
    <dbReference type="NCBI Taxonomy" id="74315"/>
    <lineage>
        <taxon>Bacteria</taxon>
        <taxon>Pseudomonadati</taxon>
        <taxon>Pseudomonadota</taxon>
        <taxon>Alphaproteobacteria</taxon>
        <taxon>Caulobacterales</taxon>
        <taxon>Caulobacteraceae</taxon>
        <taxon>Brevundimonas</taxon>
    </lineage>
</organism>
<evidence type="ECO:0000313" key="2">
    <source>
        <dbReference type="Proteomes" id="UP000298216"/>
    </source>
</evidence>
<comment type="caution">
    <text evidence="1">The sequence shown here is derived from an EMBL/GenBank/DDBJ whole genome shotgun (WGS) entry which is preliminary data.</text>
</comment>
<accession>A0A4Y9S0N6</accession>
<dbReference type="OrthoDB" id="324927at2"/>
<dbReference type="Proteomes" id="UP000298216">
    <property type="component" value="Unassembled WGS sequence"/>
</dbReference>
<sequence>MAFGDRILAQARQNSLQLEGLAANELKNRINEYLPPSLGARQMMEAYASYALNGKVSNGDYTAFRETFTETQGLSHQVFSRVLAKHIPQERYVAGNTMFQVDDVDNVVRGAVRSLQLKGMWKARFTVPDDKIEALKEKGMLRFGTAYGDTIPAMLAGADGCRPQVKSNYGWVTTIEEMYEISSDSLLMSIIQQYLGVPPIFDTPVMFLNSAAPVDDKGLSDTAQLYHHDLHRLQFVKLFIYLTDVDADSGPHAMIPGTHRTRPTSMWADGRRSDDAVKASGLLEDEVRITGKAGTLFLVDTSALHKGVHPNNNARLLAQVQYSNSLFGKPIPAATRILTQARGEMRDDPDTKVAASIVKRYAEKIGIRFMQGMI</sequence>
<reference evidence="1 2" key="1">
    <citation type="submission" date="2019-03" db="EMBL/GenBank/DDBJ databases">
        <title>Draft genome of Brevundimonas sp. a heavy metal resistant soil bacteria.</title>
        <authorList>
            <person name="Soto J."/>
        </authorList>
    </citation>
    <scope>NUCLEOTIDE SEQUENCE [LARGE SCALE GENOMIC DNA]</scope>
    <source>
        <strain evidence="1 2">B-10</strain>
    </source>
</reference>
<proteinExistence type="predicted"/>
<dbReference type="EMBL" id="SPVH01000004">
    <property type="protein sequence ID" value="TFW13545.1"/>
    <property type="molecule type" value="Genomic_DNA"/>
</dbReference>
<protein>
    <recommendedName>
        <fullName evidence="3">Phytanoyl-CoA dioxygenase</fullName>
    </recommendedName>
</protein>
<dbReference type="InterPro" id="IPR008775">
    <property type="entry name" value="Phytyl_CoA_dOase-like"/>
</dbReference>
<dbReference type="AlphaFoldDB" id="A0A4Y9S0N6"/>
<evidence type="ECO:0000313" key="1">
    <source>
        <dbReference type="EMBL" id="TFW13545.1"/>
    </source>
</evidence>
<dbReference type="SUPFAM" id="SSF51197">
    <property type="entry name" value="Clavaminate synthase-like"/>
    <property type="match status" value="1"/>
</dbReference>
<dbReference type="Pfam" id="PF05721">
    <property type="entry name" value="PhyH"/>
    <property type="match status" value="1"/>
</dbReference>